<evidence type="ECO:0000256" key="2">
    <source>
        <dbReference type="ARBA" id="ARBA00022692"/>
    </source>
</evidence>
<dbReference type="AlphaFoldDB" id="A0A285LYY6"/>
<dbReference type="EMBL" id="OBEG01000007">
    <property type="protein sequence ID" value="SNY88826.1"/>
    <property type="molecule type" value="Genomic_DNA"/>
</dbReference>
<dbReference type="SUPFAM" id="SSF81324">
    <property type="entry name" value="Voltage-gated potassium channels"/>
    <property type="match status" value="1"/>
</dbReference>
<sequence>MSGRPFAGGGPITLGGDVGVEGILSVTVPTTTPDFAQPPYANEYPRKPPALWTDFVMLALAVVSVALVVWITFFPVSDRTYRTIVIVDYAICAVFAVEFLWRWRRAGWPWTFPFVYWYEVIGMIPVANPLFRGFRLLRLVVIVVRLARVADRVFGDRVTAAVINRFVTTIVDVIKRPMTIAVLDEVAHVLRTGHYTRNIAAALEENRAEMDEMILELIKKDPQAGKVRYIPFHDDIIRLIADTSFRIVFQVLADPRTDELVSDMIRENVEQIRQAVRDGVRVEPSAYGPTHHERSIRYLLANQKPSP</sequence>
<name>A0A285LYY6_9NOCA</name>
<feature type="transmembrane region" description="Helical" evidence="5">
    <location>
        <begin position="115"/>
        <end position="131"/>
    </location>
</feature>
<keyword evidence="2 5" id="KW-0812">Transmembrane</keyword>
<keyword evidence="7" id="KW-1185">Reference proteome</keyword>
<dbReference type="Gene3D" id="1.20.120.350">
    <property type="entry name" value="Voltage-gated potassium channels. Chain C"/>
    <property type="match status" value="1"/>
</dbReference>
<evidence type="ECO:0000256" key="4">
    <source>
        <dbReference type="ARBA" id="ARBA00023136"/>
    </source>
</evidence>
<evidence type="ECO:0000313" key="6">
    <source>
        <dbReference type="EMBL" id="SNY88826.1"/>
    </source>
</evidence>
<dbReference type="STRING" id="1379680.GCA_001612615_05474"/>
<keyword evidence="3 5" id="KW-1133">Transmembrane helix</keyword>
<organism evidence="6 7">
    <name type="scientific">Nocardia amikacinitolerans</name>
    <dbReference type="NCBI Taxonomy" id="756689"/>
    <lineage>
        <taxon>Bacteria</taxon>
        <taxon>Bacillati</taxon>
        <taxon>Actinomycetota</taxon>
        <taxon>Actinomycetes</taxon>
        <taxon>Mycobacteriales</taxon>
        <taxon>Nocardiaceae</taxon>
        <taxon>Nocardia</taxon>
    </lineage>
</organism>
<dbReference type="GO" id="GO:0016020">
    <property type="term" value="C:membrane"/>
    <property type="evidence" value="ECO:0007669"/>
    <property type="project" value="UniProtKB-SubCell"/>
</dbReference>
<evidence type="ECO:0000313" key="7">
    <source>
        <dbReference type="Proteomes" id="UP000219565"/>
    </source>
</evidence>
<keyword evidence="4 5" id="KW-0472">Membrane</keyword>
<proteinExistence type="predicted"/>
<comment type="subcellular location">
    <subcellularLocation>
        <location evidence="1">Membrane</location>
        <topology evidence="1">Multi-pass membrane protein</topology>
    </subcellularLocation>
</comment>
<dbReference type="Proteomes" id="UP000219565">
    <property type="component" value="Unassembled WGS sequence"/>
</dbReference>
<gene>
    <name evidence="6" type="ORF">SAMN04244553_5817</name>
</gene>
<dbReference type="InterPro" id="IPR027359">
    <property type="entry name" value="Volt_channel_dom_sf"/>
</dbReference>
<reference evidence="6 7" key="1">
    <citation type="submission" date="2017-09" db="EMBL/GenBank/DDBJ databases">
        <authorList>
            <person name="Ehlers B."/>
            <person name="Leendertz F.H."/>
        </authorList>
    </citation>
    <scope>NUCLEOTIDE SEQUENCE [LARGE SCALE GENOMIC DNA]</scope>
    <source>
        <strain evidence="6 7">DSM 45537</strain>
    </source>
</reference>
<feature type="transmembrane region" description="Helical" evidence="5">
    <location>
        <begin position="55"/>
        <end position="76"/>
    </location>
</feature>
<accession>A0A285LYY6</accession>
<feature type="transmembrane region" description="Helical" evidence="5">
    <location>
        <begin position="83"/>
        <end position="103"/>
    </location>
</feature>
<evidence type="ECO:0008006" key="8">
    <source>
        <dbReference type="Google" id="ProtNLM"/>
    </source>
</evidence>
<evidence type="ECO:0000256" key="1">
    <source>
        <dbReference type="ARBA" id="ARBA00004141"/>
    </source>
</evidence>
<evidence type="ECO:0000256" key="3">
    <source>
        <dbReference type="ARBA" id="ARBA00022989"/>
    </source>
</evidence>
<protein>
    <recommendedName>
        <fullName evidence="8">Ion transport protein</fullName>
    </recommendedName>
</protein>
<evidence type="ECO:0000256" key="5">
    <source>
        <dbReference type="SAM" id="Phobius"/>
    </source>
</evidence>